<accession>A0A6N7LKA6</accession>
<dbReference type="EMBL" id="WITC01000117">
    <property type="protein sequence ID" value="MQX18197.1"/>
    <property type="molecule type" value="Genomic_DNA"/>
</dbReference>
<dbReference type="RefSeq" id="WP_153442021.1">
    <property type="nucleotide sequence ID" value="NZ_JACIGA010000022.1"/>
</dbReference>
<feature type="transmembrane region" description="Helical" evidence="1">
    <location>
        <begin position="163"/>
        <end position="182"/>
    </location>
</feature>
<comment type="caution">
    <text evidence="2">The sequence shown here is derived from an EMBL/GenBank/DDBJ whole genome shotgun (WGS) entry which is preliminary data.</text>
</comment>
<protein>
    <submittedName>
        <fullName evidence="2">Uncharacterized protein</fullName>
    </submittedName>
</protein>
<organism evidence="2 3">
    <name type="scientific">Sinorhizobium terangae</name>
    <dbReference type="NCBI Taxonomy" id="110322"/>
    <lineage>
        <taxon>Bacteria</taxon>
        <taxon>Pseudomonadati</taxon>
        <taxon>Pseudomonadota</taxon>
        <taxon>Alphaproteobacteria</taxon>
        <taxon>Hyphomicrobiales</taxon>
        <taxon>Rhizobiaceae</taxon>
        <taxon>Sinorhizobium/Ensifer group</taxon>
        <taxon>Sinorhizobium</taxon>
    </lineage>
</organism>
<feature type="transmembrane region" description="Helical" evidence="1">
    <location>
        <begin position="57"/>
        <end position="76"/>
    </location>
</feature>
<evidence type="ECO:0000313" key="3">
    <source>
        <dbReference type="Proteomes" id="UP000439983"/>
    </source>
</evidence>
<feature type="transmembrane region" description="Helical" evidence="1">
    <location>
        <begin position="82"/>
        <end position="103"/>
    </location>
</feature>
<reference evidence="2 3" key="1">
    <citation type="journal article" date="2013" name="Genome Biol.">
        <title>Comparative genomics of the core and accessory genomes of 48 Sinorhizobium strains comprising five genospecies.</title>
        <authorList>
            <person name="Sugawara M."/>
            <person name="Epstein B."/>
            <person name="Badgley B.D."/>
            <person name="Unno T."/>
            <person name="Xu L."/>
            <person name="Reese J."/>
            <person name="Gyaneshwar P."/>
            <person name="Denny R."/>
            <person name="Mudge J."/>
            <person name="Bharti A.K."/>
            <person name="Farmer A.D."/>
            <person name="May G.D."/>
            <person name="Woodward J.E."/>
            <person name="Medigue C."/>
            <person name="Vallenet D."/>
            <person name="Lajus A."/>
            <person name="Rouy Z."/>
            <person name="Martinez-Vaz B."/>
            <person name="Tiffin P."/>
            <person name="Young N.D."/>
            <person name="Sadowsky M.J."/>
        </authorList>
    </citation>
    <scope>NUCLEOTIDE SEQUENCE [LARGE SCALE GENOMIC DNA]</scope>
    <source>
        <strain evidence="2 3">USDA4894</strain>
    </source>
</reference>
<name>A0A6N7LKA6_SINTE</name>
<dbReference type="Proteomes" id="UP000439983">
    <property type="component" value="Unassembled WGS sequence"/>
</dbReference>
<keyword evidence="1" id="KW-0812">Transmembrane</keyword>
<keyword evidence="3" id="KW-1185">Reference proteome</keyword>
<gene>
    <name evidence="2" type="ORF">GHK62_26735</name>
</gene>
<keyword evidence="1" id="KW-0472">Membrane</keyword>
<sequence length="194" mass="21648">MPNSKEDIRGAIEKLAHTEYATADPTDVGIMVQLYTYESNKSFDTERTVLDITKANFAVFGSVMLIGNSSFFAHALRPGWAIAISTVTICIISLAASALSTFYDKYFTVHRQKVSILQRGVWRKRPLDWVESKYVAADLKTKFEDSASLGIIEYIRYNYTLKWINLIPLFVALIVGLAYIFFGEAATPAPAGQS</sequence>
<proteinExistence type="predicted"/>
<dbReference type="AlphaFoldDB" id="A0A6N7LKA6"/>
<evidence type="ECO:0000313" key="2">
    <source>
        <dbReference type="EMBL" id="MQX18197.1"/>
    </source>
</evidence>
<keyword evidence="1" id="KW-1133">Transmembrane helix</keyword>
<evidence type="ECO:0000256" key="1">
    <source>
        <dbReference type="SAM" id="Phobius"/>
    </source>
</evidence>